<feature type="region of interest" description="Disordered" evidence="1">
    <location>
        <begin position="115"/>
        <end position="135"/>
    </location>
</feature>
<gene>
    <name evidence="2" type="ORF">PLEPLA_LOCUS19061</name>
</gene>
<evidence type="ECO:0000313" key="3">
    <source>
        <dbReference type="Proteomes" id="UP001153269"/>
    </source>
</evidence>
<evidence type="ECO:0000256" key="1">
    <source>
        <dbReference type="SAM" id="MobiDB-lite"/>
    </source>
</evidence>
<sequence length="210" mass="22491">MATMPVGFGALGGGTNTHIGNLTYFRISDSEWVLTHVPKADVCYCMDLSCSTDRWRANQTAWCLCYPAPALRMPPGSPSQKTCILAHMTSGTLPGDLRLVIDLCIRLHQTRQTESQSSVGTQSHLRPDEGSSVSSTTSVCFSVSAADTLRSLIAVPSPLERMQPAPAMLPSLKHSSTVLGETDAHLTSPSAQRSNVERAPLCTNPLPPIS</sequence>
<feature type="compositionally biased region" description="Polar residues" evidence="1">
    <location>
        <begin position="184"/>
        <end position="194"/>
    </location>
</feature>
<reference evidence="2" key="1">
    <citation type="submission" date="2020-03" db="EMBL/GenBank/DDBJ databases">
        <authorList>
            <person name="Weist P."/>
        </authorList>
    </citation>
    <scope>NUCLEOTIDE SEQUENCE</scope>
</reference>
<feature type="compositionally biased region" description="Polar residues" evidence="1">
    <location>
        <begin position="115"/>
        <end position="124"/>
    </location>
</feature>
<keyword evidence="3" id="KW-1185">Reference proteome</keyword>
<name>A0A9N7UHX1_PLEPL</name>
<proteinExistence type="predicted"/>
<comment type="caution">
    <text evidence="2">The sequence shown here is derived from an EMBL/GenBank/DDBJ whole genome shotgun (WGS) entry which is preliminary data.</text>
</comment>
<dbReference type="AlphaFoldDB" id="A0A9N7UHX1"/>
<feature type="region of interest" description="Disordered" evidence="1">
    <location>
        <begin position="184"/>
        <end position="210"/>
    </location>
</feature>
<protein>
    <submittedName>
        <fullName evidence="2">Uncharacterized protein</fullName>
    </submittedName>
</protein>
<organism evidence="2 3">
    <name type="scientific">Pleuronectes platessa</name>
    <name type="common">European plaice</name>
    <dbReference type="NCBI Taxonomy" id="8262"/>
    <lineage>
        <taxon>Eukaryota</taxon>
        <taxon>Metazoa</taxon>
        <taxon>Chordata</taxon>
        <taxon>Craniata</taxon>
        <taxon>Vertebrata</taxon>
        <taxon>Euteleostomi</taxon>
        <taxon>Actinopterygii</taxon>
        <taxon>Neopterygii</taxon>
        <taxon>Teleostei</taxon>
        <taxon>Neoteleostei</taxon>
        <taxon>Acanthomorphata</taxon>
        <taxon>Carangaria</taxon>
        <taxon>Pleuronectiformes</taxon>
        <taxon>Pleuronectoidei</taxon>
        <taxon>Pleuronectidae</taxon>
        <taxon>Pleuronectes</taxon>
    </lineage>
</organism>
<dbReference type="EMBL" id="CADEAL010001302">
    <property type="protein sequence ID" value="CAB1431065.1"/>
    <property type="molecule type" value="Genomic_DNA"/>
</dbReference>
<accession>A0A9N7UHX1</accession>
<dbReference type="Proteomes" id="UP001153269">
    <property type="component" value="Unassembled WGS sequence"/>
</dbReference>
<evidence type="ECO:0000313" key="2">
    <source>
        <dbReference type="EMBL" id="CAB1431065.1"/>
    </source>
</evidence>